<keyword evidence="3" id="KW-0812">Transmembrane</keyword>
<dbReference type="STRING" id="33528.ENSGAFP00000004287"/>
<feature type="compositionally biased region" description="Acidic residues" evidence="2">
    <location>
        <begin position="590"/>
        <end position="609"/>
    </location>
</feature>
<reference evidence="4 5" key="1">
    <citation type="journal article" date="2018" name="G3 (Bethesda)">
        <title>A High-Quality Reference Genome for the Invasive Mosquitofish Gambusia affinis Using a Chicago Library.</title>
        <authorList>
            <person name="Hoffberg S.L."/>
            <person name="Troendle N.J."/>
            <person name="Glenn T.C."/>
            <person name="Mahmud O."/>
            <person name="Louha S."/>
            <person name="Chalopin D."/>
            <person name="Bennetzen J.L."/>
            <person name="Mauricio R."/>
        </authorList>
    </citation>
    <scope>NUCLEOTIDE SEQUENCE [LARGE SCALE GENOMIC DNA]</scope>
    <source>
        <strain evidence="4">NE01/NJP1002.9</strain>
        <tissue evidence="4">Muscle</tissue>
    </source>
</reference>
<proteinExistence type="predicted"/>
<feature type="region of interest" description="Disordered" evidence="2">
    <location>
        <begin position="313"/>
        <end position="778"/>
    </location>
</feature>
<evidence type="ECO:0000313" key="5">
    <source>
        <dbReference type="Proteomes" id="UP000250572"/>
    </source>
</evidence>
<keyword evidence="3" id="KW-1133">Transmembrane helix</keyword>
<dbReference type="PANTHER" id="PTHR22909:SF24">
    <property type="entry name" value="GOLGI INTEGRAL MEMBRANE PROTEIN 4-RELATED"/>
    <property type="match status" value="1"/>
</dbReference>
<name>A0A315VDJ0_GAMAF</name>
<feature type="non-terminal residue" evidence="4">
    <location>
        <position position="778"/>
    </location>
</feature>
<feature type="compositionally biased region" description="Basic and acidic residues" evidence="2">
    <location>
        <begin position="472"/>
        <end position="487"/>
    </location>
</feature>
<feature type="compositionally biased region" description="Basic and acidic residues" evidence="2">
    <location>
        <begin position="403"/>
        <end position="414"/>
    </location>
</feature>
<feature type="compositionally biased region" description="Basic and acidic residues" evidence="2">
    <location>
        <begin position="760"/>
        <end position="769"/>
    </location>
</feature>
<keyword evidence="1" id="KW-0175">Coiled coil</keyword>
<sequence>MPKQLFTRKAVPFREWKCSGSDWEGCKKLSRKFPPAETGLTRADGGEGCGSNMGNGVCSRRQRRIFQCLLLVTVVCGMMYGGLMSYEMHKQLRRTEATALKYQQHQESLSAQLQVVYEHRSRLEKSLQKERLEHKKAKEDYLVYKLEAEQSLNKEKQDANSKLNSLQVQHQMLKNQHDELKRQYYELNEQHQVQGEDHSRLLDEHRDRYNKLQQAKEVEVSQLKEHVYNLREENKQLRNAHREIHTQLQDAQLKHQNLKAVHDQLALTLEDHKSALAAAQVQVDQYKQLKDTLNREPNRVQPDPNSVAQQLHAATVTAESHVHQSQQAAKETRVQGEQRPHWDTESRLDNQEEKEANPQSEVNSHPAVSQPGLSERDEDREGEAERKRELAEEEMAQAGQPQKLEEDLDQAHDEQMEEEEEREEEQPDENALGRQRRQPQLDNNVELHQGAQLQQQGPAQVYHLKSAYEQQQEERRLEAQRDNERRQIQMRQEALQAQREKVLKEREQRLKEEKEREEQQNREADRKEQQLREEHQRKRMEYENMDGDVPREEDRHTANEEERDVHMLHEEEQEEKQAAAPHQGGVAGEVDPEDDPNNQGEDEFEEAEDERLAHRAAEEEEEGEEEEPAAPGQHIDSHPGPGRPAMEEELVMAGNPDQQEDAVDDQYQEEDEAQEDVAGGEKREEEEGVEEEDPYNENTEQNDAKNQDGRRKKQNHQNGAHEEENYEEEVEEEEAAGQDKGTNRRAEIYETADFSFLPNGDRRMEKQCDANRLNALPK</sequence>
<evidence type="ECO:0000256" key="2">
    <source>
        <dbReference type="SAM" id="MobiDB-lite"/>
    </source>
</evidence>
<feature type="compositionally biased region" description="Acidic residues" evidence="2">
    <location>
        <begin position="618"/>
        <end position="628"/>
    </location>
</feature>
<organism evidence="4 5">
    <name type="scientific">Gambusia affinis</name>
    <name type="common">Western mosquitofish</name>
    <name type="synonym">Heterandria affinis</name>
    <dbReference type="NCBI Taxonomy" id="33528"/>
    <lineage>
        <taxon>Eukaryota</taxon>
        <taxon>Metazoa</taxon>
        <taxon>Chordata</taxon>
        <taxon>Craniata</taxon>
        <taxon>Vertebrata</taxon>
        <taxon>Euteleostomi</taxon>
        <taxon>Actinopterygii</taxon>
        <taxon>Neopterygii</taxon>
        <taxon>Teleostei</taxon>
        <taxon>Neoteleostei</taxon>
        <taxon>Acanthomorphata</taxon>
        <taxon>Ovalentaria</taxon>
        <taxon>Atherinomorphae</taxon>
        <taxon>Cyprinodontiformes</taxon>
        <taxon>Poeciliidae</taxon>
        <taxon>Poeciliinae</taxon>
        <taxon>Gambusia</taxon>
    </lineage>
</organism>
<feature type="compositionally biased region" description="Basic and acidic residues" evidence="2">
    <location>
        <begin position="330"/>
        <end position="356"/>
    </location>
</feature>
<evidence type="ECO:0000256" key="1">
    <source>
        <dbReference type="SAM" id="Coils"/>
    </source>
</evidence>
<feature type="compositionally biased region" description="Acidic residues" evidence="2">
    <location>
        <begin position="415"/>
        <end position="428"/>
    </location>
</feature>
<feature type="compositionally biased region" description="Acidic residues" evidence="2">
    <location>
        <begin position="686"/>
        <end position="695"/>
    </location>
</feature>
<keyword evidence="5" id="KW-1185">Reference proteome</keyword>
<evidence type="ECO:0008006" key="6">
    <source>
        <dbReference type="Google" id="ProtNLM"/>
    </source>
</evidence>
<feature type="compositionally biased region" description="Basic and acidic residues" evidence="2">
    <location>
        <begin position="498"/>
        <end position="570"/>
    </location>
</feature>
<accession>A0A315VDJ0</accession>
<dbReference type="EMBL" id="NHOQ01001971">
    <property type="protein sequence ID" value="PWA20200.1"/>
    <property type="molecule type" value="Genomic_DNA"/>
</dbReference>
<feature type="transmembrane region" description="Helical" evidence="3">
    <location>
        <begin position="68"/>
        <end position="86"/>
    </location>
</feature>
<keyword evidence="3" id="KW-0472">Membrane</keyword>
<feature type="coiled-coil region" evidence="1">
    <location>
        <begin position="120"/>
        <end position="296"/>
    </location>
</feature>
<dbReference type="Proteomes" id="UP000250572">
    <property type="component" value="Unassembled WGS sequence"/>
</dbReference>
<feature type="compositionally biased region" description="Polar residues" evidence="2">
    <location>
        <begin position="357"/>
        <end position="367"/>
    </location>
</feature>
<comment type="caution">
    <text evidence="4">The sequence shown here is derived from an EMBL/GenBank/DDBJ whole genome shotgun (WGS) entry which is preliminary data.</text>
</comment>
<dbReference type="InterPro" id="IPR042336">
    <property type="entry name" value="GOLIM4"/>
</dbReference>
<dbReference type="GO" id="GO:0000139">
    <property type="term" value="C:Golgi membrane"/>
    <property type="evidence" value="ECO:0007669"/>
    <property type="project" value="InterPro"/>
</dbReference>
<evidence type="ECO:0000313" key="4">
    <source>
        <dbReference type="EMBL" id="PWA20200.1"/>
    </source>
</evidence>
<feature type="compositionally biased region" description="Acidic residues" evidence="2">
    <location>
        <begin position="658"/>
        <end position="675"/>
    </location>
</feature>
<evidence type="ECO:0000256" key="3">
    <source>
        <dbReference type="SAM" id="Phobius"/>
    </source>
</evidence>
<protein>
    <recommendedName>
        <fullName evidence="6">Golgi integral membrane protein 4</fullName>
    </recommendedName>
</protein>
<feature type="compositionally biased region" description="Basic and acidic residues" evidence="2">
    <location>
        <begin position="374"/>
        <end position="390"/>
    </location>
</feature>
<feature type="compositionally biased region" description="Acidic residues" evidence="2">
    <location>
        <begin position="724"/>
        <end position="736"/>
    </location>
</feature>
<dbReference type="PANTHER" id="PTHR22909">
    <property type="entry name" value="GOLGI INTEGRAL MEMBRANE PROTEIN 4"/>
    <property type="match status" value="1"/>
</dbReference>
<feature type="compositionally biased region" description="Low complexity" evidence="2">
    <location>
        <begin position="449"/>
        <end position="460"/>
    </location>
</feature>
<gene>
    <name evidence="4" type="ORF">CCH79_00003669</name>
</gene>
<dbReference type="AlphaFoldDB" id="A0A315VDJ0"/>